<dbReference type="EMBL" id="CP031194">
    <property type="protein sequence ID" value="AXG83016.1"/>
    <property type="molecule type" value="Genomic_DNA"/>
</dbReference>
<sequence length="206" mass="21767">MRALLDQQPDIVVIGYASGTDSEAAAADSTPDVTVVVAPALTMENERELAALAALTKVIHITRAESVSRSIEVLRLGVRAVLAPDTSADELIHVLRTVSVGSTMVIPEAARRSLDHLPRRQASALAASVVPSLTPRETEVIVLLTQGKSNAEIAEKLSISTATVRSHVHHLLRKLGVGSRAQAVAVAYETGLMAAIERNSKDSGRS</sequence>
<dbReference type="Pfam" id="PF00196">
    <property type="entry name" value="GerE"/>
    <property type="match status" value="1"/>
</dbReference>
<dbReference type="PROSITE" id="PS00622">
    <property type="entry name" value="HTH_LUXR_1"/>
    <property type="match status" value="1"/>
</dbReference>
<accession>A0A345I242</accession>
<keyword evidence="6" id="KW-1185">Reference proteome</keyword>
<dbReference type="PANTHER" id="PTHR44688:SF16">
    <property type="entry name" value="DNA-BINDING TRANSCRIPTIONAL ACTIVATOR DEVR_DOSR"/>
    <property type="match status" value="1"/>
</dbReference>
<keyword evidence="3" id="KW-0804">Transcription</keyword>
<evidence type="ECO:0000259" key="4">
    <source>
        <dbReference type="PROSITE" id="PS50043"/>
    </source>
</evidence>
<dbReference type="Gene3D" id="3.40.50.2300">
    <property type="match status" value="1"/>
</dbReference>
<dbReference type="CDD" id="cd06170">
    <property type="entry name" value="LuxR_C_like"/>
    <property type="match status" value="1"/>
</dbReference>
<dbReference type="AlphaFoldDB" id="A0A345I242"/>
<dbReference type="GO" id="GO:0003677">
    <property type="term" value="F:DNA binding"/>
    <property type="evidence" value="ECO:0007669"/>
    <property type="project" value="UniProtKB-KW"/>
</dbReference>
<dbReference type="PRINTS" id="PR00038">
    <property type="entry name" value="HTHLUXR"/>
</dbReference>
<dbReference type="Proteomes" id="UP000253868">
    <property type="component" value="Chromosome"/>
</dbReference>
<gene>
    <name evidence="5" type="ORF">DVK44_31025</name>
</gene>
<evidence type="ECO:0000256" key="3">
    <source>
        <dbReference type="ARBA" id="ARBA00023163"/>
    </source>
</evidence>
<keyword evidence="1" id="KW-0805">Transcription regulation</keyword>
<organism evidence="5 6">
    <name type="scientific">Streptomyces paludis</name>
    <dbReference type="NCBI Taxonomy" id="2282738"/>
    <lineage>
        <taxon>Bacteria</taxon>
        <taxon>Bacillati</taxon>
        <taxon>Actinomycetota</taxon>
        <taxon>Actinomycetes</taxon>
        <taxon>Kitasatosporales</taxon>
        <taxon>Streptomycetaceae</taxon>
        <taxon>Streptomyces</taxon>
    </lineage>
</organism>
<evidence type="ECO:0000313" key="5">
    <source>
        <dbReference type="EMBL" id="AXG83016.1"/>
    </source>
</evidence>
<protein>
    <submittedName>
        <fullName evidence="5">DNA-binding response regulator</fullName>
    </submittedName>
</protein>
<feature type="domain" description="HTH luxR-type" evidence="4">
    <location>
        <begin position="126"/>
        <end position="191"/>
    </location>
</feature>
<evidence type="ECO:0000313" key="6">
    <source>
        <dbReference type="Proteomes" id="UP000253868"/>
    </source>
</evidence>
<keyword evidence="2 5" id="KW-0238">DNA-binding</keyword>
<dbReference type="GO" id="GO:0006355">
    <property type="term" value="P:regulation of DNA-templated transcription"/>
    <property type="evidence" value="ECO:0007669"/>
    <property type="project" value="InterPro"/>
</dbReference>
<dbReference type="OrthoDB" id="161302at2"/>
<dbReference type="PANTHER" id="PTHR44688">
    <property type="entry name" value="DNA-BINDING TRANSCRIPTIONAL ACTIVATOR DEVR_DOSR"/>
    <property type="match status" value="1"/>
</dbReference>
<dbReference type="InterPro" id="IPR000792">
    <property type="entry name" value="Tscrpt_reg_LuxR_C"/>
</dbReference>
<proteinExistence type="predicted"/>
<dbReference type="InterPro" id="IPR016032">
    <property type="entry name" value="Sig_transdc_resp-reg_C-effctor"/>
</dbReference>
<evidence type="ECO:0000256" key="2">
    <source>
        <dbReference type="ARBA" id="ARBA00023125"/>
    </source>
</evidence>
<dbReference type="KEGG" id="spad:DVK44_31025"/>
<dbReference type="SMART" id="SM00421">
    <property type="entry name" value="HTH_LUXR"/>
    <property type="match status" value="1"/>
</dbReference>
<dbReference type="PROSITE" id="PS50043">
    <property type="entry name" value="HTH_LUXR_2"/>
    <property type="match status" value="1"/>
</dbReference>
<dbReference type="SUPFAM" id="SSF46894">
    <property type="entry name" value="C-terminal effector domain of the bipartite response regulators"/>
    <property type="match status" value="1"/>
</dbReference>
<name>A0A345I242_9ACTN</name>
<evidence type="ECO:0000256" key="1">
    <source>
        <dbReference type="ARBA" id="ARBA00023015"/>
    </source>
</evidence>
<reference evidence="6" key="1">
    <citation type="submission" date="2018-07" db="EMBL/GenBank/DDBJ databases">
        <authorList>
            <person name="Zhao J."/>
        </authorList>
    </citation>
    <scope>NUCLEOTIDE SEQUENCE [LARGE SCALE GENOMIC DNA]</scope>
    <source>
        <strain evidence="6">GSSD-12</strain>
    </source>
</reference>